<evidence type="ECO:0000256" key="1">
    <source>
        <dbReference type="SAM" id="MobiDB-lite"/>
    </source>
</evidence>
<feature type="compositionally biased region" description="Basic residues" evidence="1">
    <location>
        <begin position="47"/>
        <end position="59"/>
    </location>
</feature>
<dbReference type="Proteomes" id="UP001059041">
    <property type="component" value="Linkage Group LG13"/>
</dbReference>
<reference evidence="2" key="1">
    <citation type="submission" date="2021-02" db="EMBL/GenBank/DDBJ databases">
        <title>Comparative genomics reveals that relaxation of natural selection precedes convergent phenotypic evolution of cavefish.</title>
        <authorList>
            <person name="Peng Z."/>
        </authorList>
    </citation>
    <scope>NUCLEOTIDE SEQUENCE</scope>
    <source>
        <tissue evidence="2">Muscle</tissue>
    </source>
</reference>
<organism evidence="2 3">
    <name type="scientific">Triplophysa rosa</name>
    <name type="common">Cave loach</name>
    <dbReference type="NCBI Taxonomy" id="992332"/>
    <lineage>
        <taxon>Eukaryota</taxon>
        <taxon>Metazoa</taxon>
        <taxon>Chordata</taxon>
        <taxon>Craniata</taxon>
        <taxon>Vertebrata</taxon>
        <taxon>Euteleostomi</taxon>
        <taxon>Actinopterygii</taxon>
        <taxon>Neopterygii</taxon>
        <taxon>Teleostei</taxon>
        <taxon>Ostariophysi</taxon>
        <taxon>Cypriniformes</taxon>
        <taxon>Nemacheilidae</taxon>
        <taxon>Triplophysa</taxon>
    </lineage>
</organism>
<protein>
    <submittedName>
        <fullName evidence="2">Uncharacterized protein</fullName>
    </submittedName>
</protein>
<feature type="non-terminal residue" evidence="2">
    <location>
        <position position="1"/>
    </location>
</feature>
<evidence type="ECO:0000313" key="2">
    <source>
        <dbReference type="EMBL" id="KAI7802043.1"/>
    </source>
</evidence>
<gene>
    <name evidence="2" type="ORF">IRJ41_021091</name>
</gene>
<accession>A0A9W7TTB7</accession>
<feature type="non-terminal residue" evidence="2">
    <location>
        <position position="80"/>
    </location>
</feature>
<feature type="region of interest" description="Disordered" evidence="1">
    <location>
        <begin position="1"/>
        <end position="80"/>
    </location>
</feature>
<proteinExistence type="predicted"/>
<evidence type="ECO:0000313" key="3">
    <source>
        <dbReference type="Proteomes" id="UP001059041"/>
    </source>
</evidence>
<comment type="caution">
    <text evidence="2">The sequence shown here is derived from an EMBL/GenBank/DDBJ whole genome shotgun (WGS) entry which is preliminary data.</text>
</comment>
<dbReference type="AlphaFoldDB" id="A0A9W7TTB7"/>
<dbReference type="EMBL" id="JAFHDT010000013">
    <property type="protein sequence ID" value="KAI7802043.1"/>
    <property type="molecule type" value="Genomic_DNA"/>
</dbReference>
<keyword evidence="3" id="KW-1185">Reference proteome</keyword>
<name>A0A9W7TTB7_TRIRA</name>
<sequence>IESTPPTDVGQLSHKKSTENSEGWEINGKNPNHHHQNGRPSLLIPRRGGKVPHSSKRRLLGNIHNIAQTPAGMDQESAGK</sequence>